<dbReference type="Proteomes" id="UP000054776">
    <property type="component" value="Unassembled WGS sequence"/>
</dbReference>
<name>A0A0V1APB2_TRISP</name>
<reference evidence="1 2" key="1">
    <citation type="submission" date="2015-01" db="EMBL/GenBank/DDBJ databases">
        <title>Evolution of Trichinella species and genotypes.</title>
        <authorList>
            <person name="Korhonen P.K."/>
            <person name="Edoardo P."/>
            <person name="Giuseppe L.R."/>
            <person name="Gasser R.B."/>
        </authorList>
    </citation>
    <scope>NUCLEOTIDE SEQUENCE [LARGE SCALE GENOMIC DNA]</scope>
    <source>
        <strain evidence="1">ISS3</strain>
    </source>
</reference>
<dbReference type="AlphaFoldDB" id="A0A0V1APB2"/>
<accession>A0A0V1APB2</accession>
<keyword evidence="2" id="KW-1185">Reference proteome</keyword>
<proteinExistence type="predicted"/>
<evidence type="ECO:0000313" key="2">
    <source>
        <dbReference type="Proteomes" id="UP000054776"/>
    </source>
</evidence>
<comment type="caution">
    <text evidence="1">The sequence shown here is derived from an EMBL/GenBank/DDBJ whole genome shotgun (WGS) entry which is preliminary data.</text>
</comment>
<dbReference type="EMBL" id="JYDH01000435">
    <property type="protein sequence ID" value="KRY26426.1"/>
    <property type="molecule type" value="Genomic_DNA"/>
</dbReference>
<protein>
    <submittedName>
        <fullName evidence="1">Uncharacterized protein</fullName>
    </submittedName>
</protein>
<evidence type="ECO:0000313" key="1">
    <source>
        <dbReference type="EMBL" id="KRY26426.1"/>
    </source>
</evidence>
<gene>
    <name evidence="1" type="ORF">T01_5298</name>
</gene>
<organism evidence="1 2">
    <name type="scientific">Trichinella spiralis</name>
    <name type="common">Trichina worm</name>
    <dbReference type="NCBI Taxonomy" id="6334"/>
    <lineage>
        <taxon>Eukaryota</taxon>
        <taxon>Metazoa</taxon>
        <taxon>Ecdysozoa</taxon>
        <taxon>Nematoda</taxon>
        <taxon>Enoplea</taxon>
        <taxon>Dorylaimia</taxon>
        <taxon>Trichinellida</taxon>
        <taxon>Trichinellidae</taxon>
        <taxon>Trichinella</taxon>
    </lineage>
</organism>
<sequence length="76" mass="8345">MEPLHTMPSLRHGVSHEPRTIVGQMIPATLETLRSILHGSNAVLNHNSDSLFSYSGLSFFRVAFVRVALSDSLILA</sequence>
<dbReference type="InParanoid" id="A0A0V1APB2"/>